<evidence type="ECO:0000313" key="2">
    <source>
        <dbReference type="EMBL" id="RMH89063.1"/>
    </source>
</evidence>
<proteinExistence type="predicted"/>
<comment type="caution">
    <text evidence="2">The sequence shown here is derived from an EMBL/GenBank/DDBJ whole genome shotgun (WGS) entry which is preliminary data.</text>
</comment>
<keyword evidence="3" id="KW-1185">Reference proteome</keyword>
<evidence type="ECO:0000259" key="1">
    <source>
        <dbReference type="PROSITE" id="PS51199"/>
    </source>
</evidence>
<dbReference type="OrthoDB" id="9773982at2"/>
<dbReference type="EMBL" id="RFLY01000016">
    <property type="protein sequence ID" value="RMH89063.1"/>
    <property type="molecule type" value="Genomic_DNA"/>
</dbReference>
<dbReference type="SUPFAM" id="SSF52540">
    <property type="entry name" value="P-loop containing nucleoside triphosphate hydrolases"/>
    <property type="match status" value="1"/>
</dbReference>
<dbReference type="GO" id="GO:0006260">
    <property type="term" value="P:DNA replication"/>
    <property type="evidence" value="ECO:0007669"/>
    <property type="project" value="InterPro"/>
</dbReference>
<dbReference type="InterPro" id="IPR007694">
    <property type="entry name" value="DNA_helicase_DnaB-like_C"/>
</dbReference>
<dbReference type="PANTHER" id="PTHR30153">
    <property type="entry name" value="REPLICATIVE DNA HELICASE DNAB"/>
    <property type="match status" value="1"/>
</dbReference>
<name>A0A3M2HMF3_9GAMM</name>
<accession>A0A3M2HMF3</accession>
<dbReference type="AlphaFoldDB" id="A0A3M2HMF3"/>
<organism evidence="2 3">
    <name type="scientific">Solilutibacter pythonis</name>
    <dbReference type="NCBI Taxonomy" id="2483112"/>
    <lineage>
        <taxon>Bacteria</taxon>
        <taxon>Pseudomonadati</taxon>
        <taxon>Pseudomonadota</taxon>
        <taxon>Gammaproteobacteria</taxon>
        <taxon>Lysobacterales</taxon>
        <taxon>Lysobacteraceae</taxon>
        <taxon>Solilutibacter</taxon>
    </lineage>
</organism>
<reference evidence="2 3" key="1">
    <citation type="submission" date="2018-10" db="EMBL/GenBank/DDBJ databases">
        <title>Proposal of Lysobacter pythonis sp. nov. isolated from royal pythons (Python regius).</title>
        <authorList>
            <person name="Hans-Juergen B."/>
            <person name="Huptas C."/>
            <person name="Sandra B."/>
            <person name="Igor L."/>
            <person name="Joachim S."/>
            <person name="Siegfried S."/>
            <person name="Mareike W."/>
            <person name="Peter K."/>
        </authorList>
    </citation>
    <scope>NUCLEOTIDE SEQUENCE [LARGE SCALE GENOMIC DNA]</scope>
    <source>
        <strain evidence="2 3">4284/11</strain>
    </source>
</reference>
<dbReference type="InterPro" id="IPR027417">
    <property type="entry name" value="P-loop_NTPase"/>
</dbReference>
<dbReference type="PROSITE" id="PS51199">
    <property type="entry name" value="SF4_HELICASE"/>
    <property type="match status" value="1"/>
</dbReference>
<dbReference type="GO" id="GO:0005524">
    <property type="term" value="F:ATP binding"/>
    <property type="evidence" value="ECO:0007669"/>
    <property type="project" value="InterPro"/>
</dbReference>
<dbReference type="Pfam" id="PF03796">
    <property type="entry name" value="DnaB_C"/>
    <property type="match status" value="1"/>
</dbReference>
<dbReference type="GO" id="GO:0005829">
    <property type="term" value="C:cytosol"/>
    <property type="evidence" value="ECO:0007669"/>
    <property type="project" value="TreeGrafter"/>
</dbReference>
<sequence length="171" mass="19098">MTNSVHILKQARIWIDDTLGLTPEVMRSKVFRIAEDHGAPELIVVDNLQQMRVPGLRGNRIASLKELAKETRAPIIATSHLLRSTERGYGNNSRPVLSDLRDSGAIEDIADGVLLLNRNDADPEMLEVIVTKQKHGPIGSVLLRFLESFSLVDSIQTTDDREQSWSCQRTS</sequence>
<feature type="domain" description="SF4 helicase" evidence="1">
    <location>
        <begin position="1"/>
        <end position="159"/>
    </location>
</feature>
<gene>
    <name evidence="2" type="ORF">EBB59_10710</name>
</gene>
<dbReference type="GO" id="GO:0003678">
    <property type="term" value="F:DNA helicase activity"/>
    <property type="evidence" value="ECO:0007669"/>
    <property type="project" value="InterPro"/>
</dbReference>
<dbReference type="Gene3D" id="3.40.50.300">
    <property type="entry name" value="P-loop containing nucleotide triphosphate hydrolases"/>
    <property type="match status" value="1"/>
</dbReference>
<dbReference type="PANTHER" id="PTHR30153:SF2">
    <property type="entry name" value="REPLICATIVE DNA HELICASE"/>
    <property type="match status" value="1"/>
</dbReference>
<protein>
    <recommendedName>
        <fullName evidence="1">SF4 helicase domain-containing protein</fullName>
    </recommendedName>
</protein>
<dbReference type="Proteomes" id="UP000275012">
    <property type="component" value="Unassembled WGS sequence"/>
</dbReference>
<evidence type="ECO:0000313" key="3">
    <source>
        <dbReference type="Proteomes" id="UP000275012"/>
    </source>
</evidence>